<feature type="domain" description="tRNA nuclease CdiA C-terminal" evidence="2">
    <location>
        <begin position="120"/>
        <end position="195"/>
    </location>
</feature>
<dbReference type="InterPro" id="IPR040559">
    <property type="entry name" value="CdiA_C"/>
</dbReference>
<protein>
    <recommendedName>
        <fullName evidence="2">tRNA nuclease CdiA C-terminal domain-containing protein</fullName>
    </recommendedName>
</protein>
<dbReference type="Gene3D" id="3.40.1350.120">
    <property type="match status" value="1"/>
</dbReference>
<dbReference type="Proteomes" id="UP000546324">
    <property type="component" value="Unassembled WGS sequence"/>
</dbReference>
<comment type="caution">
    <text evidence="3">The sequence shown here is derived from an EMBL/GenBank/DDBJ whole genome shotgun (WGS) entry which is preliminary data.</text>
</comment>
<evidence type="ECO:0000313" key="4">
    <source>
        <dbReference type="Proteomes" id="UP000546324"/>
    </source>
</evidence>
<feature type="region of interest" description="Disordered" evidence="1">
    <location>
        <begin position="1"/>
        <end position="29"/>
    </location>
</feature>
<sequence>MEKGQVAQPRAEVSRSILDADEADSKVGADVTGDAQDIAEGAESVEGKQQSTEAEIGGLSKKLAAEGEDNNRISAVERRVGALDETEKSFDSAERRIADLLVSEGCVVKALRESEEPGVRTPDALLDGRPAEFKSLREGAGSNTVKNALNSAKGQAEDAIVDARGSGLEEETARLGLDRFLRINPERMRTIRIIGDGYDIQWPGEWYE</sequence>
<dbReference type="RefSeq" id="WP_221493122.1">
    <property type="nucleotide sequence ID" value="NZ_JACHMQ010000001.1"/>
</dbReference>
<gene>
    <name evidence="3" type="ORF">BKA00_002471</name>
</gene>
<dbReference type="EMBL" id="JACHMQ010000001">
    <property type="protein sequence ID" value="MBB6395557.1"/>
    <property type="molecule type" value="Genomic_DNA"/>
</dbReference>
<reference evidence="3 4" key="1">
    <citation type="submission" date="2020-08" db="EMBL/GenBank/DDBJ databases">
        <title>Sequencing the genomes of 1000 actinobacteria strains.</title>
        <authorList>
            <person name="Klenk H.-P."/>
        </authorList>
    </citation>
    <scope>NUCLEOTIDE SEQUENCE [LARGE SCALE GENOMIC DNA]</scope>
    <source>
        <strain evidence="3 4">DSM 43675</strain>
    </source>
</reference>
<accession>A0A7X0FYP7</accession>
<proteinExistence type="predicted"/>
<keyword evidence="4" id="KW-1185">Reference proteome</keyword>
<evidence type="ECO:0000256" key="1">
    <source>
        <dbReference type="SAM" id="MobiDB-lite"/>
    </source>
</evidence>
<name>A0A7X0FYP7_9ACTN</name>
<dbReference type="AlphaFoldDB" id="A0A7X0FYP7"/>
<organism evidence="3 4">
    <name type="scientific">Actinomadura coerulea</name>
    <dbReference type="NCBI Taxonomy" id="46159"/>
    <lineage>
        <taxon>Bacteria</taxon>
        <taxon>Bacillati</taxon>
        <taxon>Actinomycetota</taxon>
        <taxon>Actinomycetes</taxon>
        <taxon>Streptosporangiales</taxon>
        <taxon>Thermomonosporaceae</taxon>
        <taxon>Actinomadura</taxon>
    </lineage>
</organism>
<evidence type="ECO:0000259" key="2">
    <source>
        <dbReference type="Pfam" id="PF18451"/>
    </source>
</evidence>
<dbReference type="Pfam" id="PF18451">
    <property type="entry name" value="CdiA_C"/>
    <property type="match status" value="1"/>
</dbReference>
<evidence type="ECO:0000313" key="3">
    <source>
        <dbReference type="EMBL" id="MBB6395557.1"/>
    </source>
</evidence>